<dbReference type="SMART" id="SM00220">
    <property type="entry name" value="S_TKc"/>
    <property type="match status" value="1"/>
</dbReference>
<dbReference type="RefSeq" id="WP_145416152.1">
    <property type="nucleotide sequence ID" value="NZ_CP036526.1"/>
</dbReference>
<feature type="region of interest" description="Disordered" evidence="5">
    <location>
        <begin position="611"/>
        <end position="655"/>
    </location>
</feature>
<feature type="region of interest" description="Disordered" evidence="5">
    <location>
        <begin position="356"/>
        <end position="586"/>
    </location>
</feature>
<evidence type="ECO:0000256" key="4">
    <source>
        <dbReference type="ARBA" id="ARBA00022840"/>
    </source>
</evidence>
<evidence type="ECO:0000256" key="1">
    <source>
        <dbReference type="ARBA" id="ARBA00022679"/>
    </source>
</evidence>
<keyword evidence="2" id="KW-0547">Nucleotide-binding</keyword>
<dbReference type="EMBL" id="CP036526">
    <property type="protein sequence ID" value="QDT08641.1"/>
    <property type="molecule type" value="Genomic_DNA"/>
</dbReference>
<dbReference type="InterPro" id="IPR011009">
    <property type="entry name" value="Kinase-like_dom_sf"/>
</dbReference>
<sequence>MSIALSEFWTRLVSSGIADAKECKSIADRFCKAHDGAPASDATTLAEYLVQTKQITAYQSRSLLAASFTPIRFGGFVQTSDQPSMPLGHWLPVKTILGQDANFFPGWSGRNGFLLRLPIAQASDSVVQWLTVHAGVSHEALQPIELYGVAGSDRELFTPLASGRSLADLTIKKMKVSRAQALTVSIAIANALSALHARSLIHGEVRADRVWMMAGGQPILLRDPSGPPRVPRADPALSWLHPTESPGGYAAPEFANASQACTVATDIYSLGCLMFRMFVGRMPMDQSAAATGSSLETEIAQHAVYVPAELNHAIEQGEAGDPVLRVIAYAMAKNPASRFSSAQQVADALTAIQASLSSPAAKPSKSKKKSKTANDANPSADRQAPEKKKEEKSPNKTSDKPSKVASASQSDADPPIPAAKLTTGKSEKKKAKSAKASPPSEPAKVKQPPKGDKKPAKTAPPVAAPPVTAPAAKPVDVPPKPGAADRVDAAANKTAKTPPQPIVKQSERPSAKKVAAQPPVVQPPEVQPTVTHPVIGQSAENQPAAIQPPSVQPPSIETAASPITTAAPTPTSESSPPRRRRRKKKNNLPFILGMLSIPLLATFILLVARGTGGSDSRESRGRPPVPTVVPPVASSTRNIATTDSQPNVPSDVNSQGQAKAGYQLVSSGTFPWAPPYPADSQHSSLALLPPGPAAVISLRLSSLMADPVGRDLVNALSPELSGLIKQAVDRVRMPSEDIKRLSVALHPGRDGWPQVSLAVELTESKPVKSLADLWQVSSARTTDGATIYAGDERDSDAFYLGDSQKGAMAPDSMVTRFAVGSMDQIKAVAENEGGDIPLARAMQRLWDSTSQESHVVALVTPNFLFADGRQMLATATPELVAPLKQMLITDVASVLLSATASGDVVYTELKAVPSGGISSAVLMRKLDAKIQTWPAWADAFSVDVVPDRSWRRLANRLPQMMRFLVDHTRLGVENDIVVANNYLPANAATQISVATLLAMNTQPGETGAASMASSSETLTIDQMLDRKMSIAFDQLSLEFAINAVADEFSASLPSGSTMPEVRIIGSDLQKMGITQNQQIRDFSRKDIPLRTVLTDIVLGANPDKTATGPGDVKQSLVWVVHEEAGKKVILVTTRKASDGQYDLPTEFRIAP</sequence>
<feature type="compositionally biased region" description="Polar residues" evidence="5">
    <location>
        <begin position="633"/>
        <end position="655"/>
    </location>
</feature>
<evidence type="ECO:0000313" key="7">
    <source>
        <dbReference type="EMBL" id="QDT08641.1"/>
    </source>
</evidence>
<evidence type="ECO:0000256" key="3">
    <source>
        <dbReference type="ARBA" id="ARBA00022777"/>
    </source>
</evidence>
<dbReference type="PROSITE" id="PS50011">
    <property type="entry name" value="PROTEIN_KINASE_DOM"/>
    <property type="match status" value="1"/>
</dbReference>
<keyword evidence="4" id="KW-0067">ATP-binding</keyword>
<dbReference type="Proteomes" id="UP000319817">
    <property type="component" value="Chromosome"/>
</dbReference>
<feature type="compositionally biased region" description="Low complexity" evidence="5">
    <location>
        <begin position="555"/>
        <end position="575"/>
    </location>
</feature>
<accession>A0A517NND8</accession>
<feature type="domain" description="Protein kinase" evidence="6">
    <location>
        <begin position="65"/>
        <end position="350"/>
    </location>
</feature>
<keyword evidence="1" id="KW-0808">Transferase</keyword>
<dbReference type="Gene3D" id="1.10.510.10">
    <property type="entry name" value="Transferase(Phosphotransferase) domain 1"/>
    <property type="match status" value="1"/>
</dbReference>
<proteinExistence type="predicted"/>
<evidence type="ECO:0000259" key="6">
    <source>
        <dbReference type="PROSITE" id="PS50011"/>
    </source>
</evidence>
<dbReference type="PANTHER" id="PTHR43289:SF6">
    <property type="entry name" value="SERINE_THREONINE-PROTEIN KINASE NEKL-3"/>
    <property type="match status" value="1"/>
</dbReference>
<feature type="compositionally biased region" description="Basic residues" evidence="5">
    <location>
        <begin position="577"/>
        <end position="586"/>
    </location>
</feature>
<dbReference type="InterPro" id="IPR000719">
    <property type="entry name" value="Prot_kinase_dom"/>
</dbReference>
<name>A0A517NND8_9BACT</name>
<keyword evidence="8" id="KW-1185">Reference proteome</keyword>
<organism evidence="7 8">
    <name type="scientific">Stieleria marina</name>
    <dbReference type="NCBI Taxonomy" id="1930275"/>
    <lineage>
        <taxon>Bacteria</taxon>
        <taxon>Pseudomonadati</taxon>
        <taxon>Planctomycetota</taxon>
        <taxon>Planctomycetia</taxon>
        <taxon>Pirellulales</taxon>
        <taxon>Pirellulaceae</taxon>
        <taxon>Stieleria</taxon>
    </lineage>
</organism>
<protein>
    <submittedName>
        <fullName evidence="7">Protein kinase domain protein</fullName>
    </submittedName>
</protein>
<feature type="compositionally biased region" description="Basic and acidic residues" evidence="5">
    <location>
        <begin position="383"/>
        <end position="402"/>
    </location>
</feature>
<keyword evidence="3 7" id="KW-0418">Kinase</keyword>
<evidence type="ECO:0000256" key="2">
    <source>
        <dbReference type="ARBA" id="ARBA00022741"/>
    </source>
</evidence>
<dbReference type="GO" id="GO:0005524">
    <property type="term" value="F:ATP binding"/>
    <property type="evidence" value="ECO:0007669"/>
    <property type="project" value="UniProtKB-KW"/>
</dbReference>
<dbReference type="Pfam" id="PF00069">
    <property type="entry name" value="Pkinase"/>
    <property type="match status" value="1"/>
</dbReference>
<evidence type="ECO:0000256" key="5">
    <source>
        <dbReference type="SAM" id="MobiDB-lite"/>
    </source>
</evidence>
<evidence type="ECO:0000313" key="8">
    <source>
        <dbReference type="Proteomes" id="UP000319817"/>
    </source>
</evidence>
<gene>
    <name evidence="7" type="ORF">K239x_05810</name>
</gene>
<reference evidence="7 8" key="1">
    <citation type="submission" date="2019-02" db="EMBL/GenBank/DDBJ databases">
        <title>Deep-cultivation of Planctomycetes and their phenomic and genomic characterization uncovers novel biology.</title>
        <authorList>
            <person name="Wiegand S."/>
            <person name="Jogler M."/>
            <person name="Boedeker C."/>
            <person name="Pinto D."/>
            <person name="Vollmers J."/>
            <person name="Rivas-Marin E."/>
            <person name="Kohn T."/>
            <person name="Peeters S.H."/>
            <person name="Heuer A."/>
            <person name="Rast P."/>
            <person name="Oberbeckmann S."/>
            <person name="Bunk B."/>
            <person name="Jeske O."/>
            <person name="Meyerdierks A."/>
            <person name="Storesund J.E."/>
            <person name="Kallscheuer N."/>
            <person name="Luecker S."/>
            <person name="Lage O.M."/>
            <person name="Pohl T."/>
            <person name="Merkel B.J."/>
            <person name="Hornburger P."/>
            <person name="Mueller R.-W."/>
            <person name="Bruemmer F."/>
            <person name="Labrenz M."/>
            <person name="Spormann A.M."/>
            <person name="Op den Camp H."/>
            <person name="Overmann J."/>
            <person name="Amann R."/>
            <person name="Jetten M.S.M."/>
            <person name="Mascher T."/>
            <person name="Medema M.H."/>
            <person name="Devos D.P."/>
            <person name="Kaster A.-K."/>
            <person name="Ovreas L."/>
            <person name="Rohde M."/>
            <person name="Galperin M.Y."/>
            <person name="Jogler C."/>
        </authorList>
    </citation>
    <scope>NUCLEOTIDE SEQUENCE [LARGE SCALE GENOMIC DNA]</scope>
    <source>
        <strain evidence="7 8">K23_9</strain>
    </source>
</reference>
<dbReference type="AlphaFoldDB" id="A0A517NND8"/>
<dbReference type="GO" id="GO:0004674">
    <property type="term" value="F:protein serine/threonine kinase activity"/>
    <property type="evidence" value="ECO:0007669"/>
    <property type="project" value="TreeGrafter"/>
</dbReference>
<dbReference type="SUPFAM" id="SSF56112">
    <property type="entry name" value="Protein kinase-like (PK-like)"/>
    <property type="match status" value="1"/>
</dbReference>
<dbReference type="OrthoDB" id="229095at2"/>
<dbReference type="PANTHER" id="PTHR43289">
    <property type="entry name" value="MITOGEN-ACTIVATED PROTEIN KINASE KINASE KINASE 20-RELATED"/>
    <property type="match status" value="1"/>
</dbReference>